<gene>
    <name evidence="2" type="ORF">SPARVUS_LOCUS10737733</name>
</gene>
<keyword evidence="1" id="KW-1133">Transmembrane helix</keyword>
<protein>
    <submittedName>
        <fullName evidence="2">Uncharacterized protein</fullName>
    </submittedName>
</protein>
<comment type="caution">
    <text evidence="2">The sequence shown here is derived from an EMBL/GenBank/DDBJ whole genome shotgun (WGS) entry which is preliminary data.</text>
</comment>
<name>A0ABN9EU51_9NEOB</name>
<reference evidence="2" key="1">
    <citation type="submission" date="2023-05" db="EMBL/GenBank/DDBJ databases">
        <authorList>
            <person name="Stuckert A."/>
        </authorList>
    </citation>
    <scope>NUCLEOTIDE SEQUENCE</scope>
</reference>
<keyword evidence="3" id="KW-1185">Reference proteome</keyword>
<feature type="non-terminal residue" evidence="2">
    <location>
        <position position="114"/>
    </location>
</feature>
<feature type="transmembrane region" description="Helical" evidence="1">
    <location>
        <begin position="28"/>
        <end position="53"/>
    </location>
</feature>
<evidence type="ECO:0000313" key="2">
    <source>
        <dbReference type="EMBL" id="CAI9588340.1"/>
    </source>
</evidence>
<keyword evidence="1" id="KW-0472">Membrane</keyword>
<organism evidence="2 3">
    <name type="scientific">Staurois parvus</name>
    <dbReference type="NCBI Taxonomy" id="386267"/>
    <lineage>
        <taxon>Eukaryota</taxon>
        <taxon>Metazoa</taxon>
        <taxon>Chordata</taxon>
        <taxon>Craniata</taxon>
        <taxon>Vertebrata</taxon>
        <taxon>Euteleostomi</taxon>
        <taxon>Amphibia</taxon>
        <taxon>Batrachia</taxon>
        <taxon>Anura</taxon>
        <taxon>Neobatrachia</taxon>
        <taxon>Ranoidea</taxon>
        <taxon>Ranidae</taxon>
        <taxon>Staurois</taxon>
    </lineage>
</organism>
<evidence type="ECO:0000256" key="1">
    <source>
        <dbReference type="SAM" id="Phobius"/>
    </source>
</evidence>
<dbReference type="EMBL" id="CATNWA010015949">
    <property type="protein sequence ID" value="CAI9588340.1"/>
    <property type="molecule type" value="Genomic_DNA"/>
</dbReference>
<evidence type="ECO:0000313" key="3">
    <source>
        <dbReference type="Proteomes" id="UP001162483"/>
    </source>
</evidence>
<proteinExistence type="predicted"/>
<feature type="non-terminal residue" evidence="2">
    <location>
        <position position="1"/>
    </location>
</feature>
<keyword evidence="1" id="KW-0812">Transmembrane</keyword>
<dbReference type="Proteomes" id="UP001162483">
    <property type="component" value="Unassembled WGS sequence"/>
</dbReference>
<sequence>HTTAARSILIHGPVYGLQLKLLLLRHSAIGLLIVVSPTLLLGGLFNIGLCMAFNLSCLRFATLPWAPVPPPLAAARSRVCHGSLYGLPLLLTSSPDSAMCHFQVSLHCWWVPFC</sequence>
<accession>A0ABN9EU51</accession>